<proteinExistence type="predicted"/>
<dbReference type="STRING" id="314271.RB2654_09649"/>
<evidence type="ECO:0000313" key="2">
    <source>
        <dbReference type="EMBL" id="EAQ13324.1"/>
    </source>
</evidence>
<protein>
    <submittedName>
        <fullName evidence="2">Uncharacterized protein</fullName>
    </submittedName>
</protein>
<sequence length="225" mass="24088">MGYQSPDAIGPLKETGLNQAIKKNFFVFAPPAILVIALLVPPWVNPLWAFQDPIVAAQSSGECCSAYFGVMSNIGVIYWIVGATAAACAAIVLRASGAPSRTVAFMTSAGLLTAALGLDDLLLLHERILPKLGIPQKAILLAYALAGVAYVAAFFRDIRSRDFSVLCLGILALVVSLGIDVVFSEQTDQMKIAEDIAKFFGIAGWTGFHWLRAIAEMRERARSTA</sequence>
<feature type="transmembrane region" description="Helical" evidence="1">
    <location>
        <begin position="163"/>
        <end position="184"/>
    </location>
</feature>
<organism evidence="2 3">
    <name type="scientific">Maritimibacter alkaliphilus HTCC2654</name>
    <dbReference type="NCBI Taxonomy" id="314271"/>
    <lineage>
        <taxon>Bacteria</taxon>
        <taxon>Pseudomonadati</taxon>
        <taxon>Pseudomonadota</taxon>
        <taxon>Alphaproteobacteria</taxon>
        <taxon>Rhodobacterales</taxon>
        <taxon>Roseobacteraceae</taxon>
        <taxon>Maritimibacter</taxon>
    </lineage>
</organism>
<feature type="transmembrane region" description="Helical" evidence="1">
    <location>
        <begin position="102"/>
        <end position="118"/>
    </location>
</feature>
<dbReference type="eggNOG" id="ENOG5032MIR">
    <property type="taxonomic scope" value="Bacteria"/>
</dbReference>
<dbReference type="Proteomes" id="UP000002931">
    <property type="component" value="Unassembled WGS sequence"/>
</dbReference>
<evidence type="ECO:0000313" key="3">
    <source>
        <dbReference type="Proteomes" id="UP000002931"/>
    </source>
</evidence>
<keyword evidence="1" id="KW-0812">Transmembrane</keyword>
<keyword evidence="1" id="KW-1133">Transmembrane helix</keyword>
<feature type="transmembrane region" description="Helical" evidence="1">
    <location>
        <begin position="25"/>
        <end position="44"/>
    </location>
</feature>
<comment type="caution">
    <text evidence="2">The sequence shown here is derived from an EMBL/GenBank/DDBJ whole genome shotgun (WGS) entry which is preliminary data.</text>
</comment>
<dbReference type="EMBL" id="AAMT01000005">
    <property type="protein sequence ID" value="EAQ13324.1"/>
    <property type="molecule type" value="Genomic_DNA"/>
</dbReference>
<dbReference type="HOGENOM" id="CLU_1228699_0_0_5"/>
<feature type="transmembrane region" description="Helical" evidence="1">
    <location>
        <begin position="196"/>
        <end position="215"/>
    </location>
</feature>
<feature type="transmembrane region" description="Helical" evidence="1">
    <location>
        <begin position="138"/>
        <end position="156"/>
    </location>
</feature>
<name>A3VEI6_9RHOB</name>
<keyword evidence="1" id="KW-0472">Membrane</keyword>
<dbReference type="AlphaFoldDB" id="A3VEI6"/>
<feature type="transmembrane region" description="Helical" evidence="1">
    <location>
        <begin position="76"/>
        <end position="95"/>
    </location>
</feature>
<reference evidence="2 3" key="1">
    <citation type="journal article" date="2010" name="J. Bacteriol.">
        <title>Genome sequences of Pelagibaca bermudensis HTCC2601T and Maritimibacter alkaliphilus HTCC2654T, the type strains of two marine Roseobacter genera.</title>
        <authorList>
            <person name="Thrash J.C."/>
            <person name="Cho J.C."/>
            <person name="Ferriera S."/>
            <person name="Johnson J."/>
            <person name="Vergin K.L."/>
            <person name="Giovannoni S.J."/>
        </authorList>
    </citation>
    <scope>NUCLEOTIDE SEQUENCE [LARGE SCALE GENOMIC DNA]</scope>
    <source>
        <strain evidence="2 3">HTCC2654</strain>
    </source>
</reference>
<keyword evidence="3" id="KW-1185">Reference proteome</keyword>
<accession>A3VEI6</accession>
<evidence type="ECO:0000256" key="1">
    <source>
        <dbReference type="SAM" id="Phobius"/>
    </source>
</evidence>
<gene>
    <name evidence="2" type="ORF">RB2654_09649</name>
</gene>